<evidence type="ECO:0000256" key="6">
    <source>
        <dbReference type="ARBA" id="ARBA00023004"/>
    </source>
</evidence>
<name>A0AAU0UR78_9FIRM</name>
<dbReference type="PROSITE" id="PS01305">
    <property type="entry name" value="MOAA_NIFB_PQQE"/>
    <property type="match status" value="1"/>
</dbReference>
<keyword evidence="4" id="KW-0479">Metal-binding</keyword>
<dbReference type="AlphaFoldDB" id="A0AAU0UR78"/>
<dbReference type="InterPro" id="IPR007197">
    <property type="entry name" value="rSAM"/>
</dbReference>
<dbReference type="GO" id="GO:0051539">
    <property type="term" value="F:4 iron, 4 sulfur cluster binding"/>
    <property type="evidence" value="ECO:0007669"/>
    <property type="project" value="UniProtKB-KW"/>
</dbReference>
<gene>
    <name evidence="9" type="ORF">MFMK1_002578</name>
</gene>
<dbReference type="KEGG" id="dbc:MFMK1_002578"/>
<dbReference type="CDD" id="cd01335">
    <property type="entry name" value="Radical_SAM"/>
    <property type="match status" value="1"/>
</dbReference>
<dbReference type="Gene3D" id="3.20.20.70">
    <property type="entry name" value="Aldolase class I"/>
    <property type="match status" value="1"/>
</dbReference>
<dbReference type="Proteomes" id="UP001329915">
    <property type="component" value="Chromosome"/>
</dbReference>
<evidence type="ECO:0000256" key="1">
    <source>
        <dbReference type="ARBA" id="ARBA00001966"/>
    </source>
</evidence>
<comment type="cofactor">
    <cofactor evidence="1">
        <name>[4Fe-4S] cluster</name>
        <dbReference type="ChEBI" id="CHEBI:49883"/>
    </cofactor>
</comment>
<evidence type="ECO:0000259" key="8">
    <source>
        <dbReference type="Pfam" id="PF04055"/>
    </source>
</evidence>
<sequence length="381" mass="44722">MKKIARTLLHDYPYIARFLLYASQSIKYNTKYLTKIIKEKIKRVIRKLQSNKPRVLQFPITYKCNFDCVMCGMQKMSQQRDMDIEDVDKILSNNLFSNVRSIGTNGGEPFVVKDIENYIKTIINRLPKLRNIFIITNGYLTERILNKLEIIKKECEMNNIKLTVSISVDGIGTMQDKMRGRKNIFNSIENTCISISNAPGKYCDNFGVLCTITKVNIEKINEVDYWAEKNKIDISYNIATIHKRLFNEDRFNHFSVLTDEHFKTLATEWFYYKFRRTNSEKYYSIYRYLLDGKRIAKCDYQVDGITLMPNGDISYCATQSKVIGNSINKPADIIFESNLDYRNRLVSKECNNCSHYSGSVAVEYYKEYVDDIIRKPFKYRI</sequence>
<dbReference type="SFLD" id="SFLDS00029">
    <property type="entry name" value="Radical_SAM"/>
    <property type="match status" value="1"/>
</dbReference>
<keyword evidence="3" id="KW-0949">S-adenosyl-L-methionine</keyword>
<feature type="domain" description="Radical SAM core" evidence="8">
    <location>
        <begin position="59"/>
        <end position="208"/>
    </location>
</feature>
<dbReference type="PANTHER" id="PTHR11228">
    <property type="entry name" value="RADICAL SAM DOMAIN PROTEIN"/>
    <property type="match status" value="1"/>
</dbReference>
<dbReference type="InterPro" id="IPR013785">
    <property type="entry name" value="Aldolase_TIM"/>
</dbReference>
<keyword evidence="7" id="KW-0411">Iron-sulfur</keyword>
<protein>
    <submittedName>
        <fullName evidence="9">Radical SAM protein</fullName>
    </submittedName>
</protein>
<reference evidence="9 10" key="1">
    <citation type="submission" date="2023-04" db="EMBL/GenBank/DDBJ databases">
        <authorList>
            <person name="Hsu D."/>
        </authorList>
    </citation>
    <scope>NUCLEOTIDE SEQUENCE [LARGE SCALE GENOMIC DNA]</scope>
    <source>
        <strain evidence="9 10">MK1</strain>
    </source>
</reference>
<evidence type="ECO:0000313" key="10">
    <source>
        <dbReference type="Proteomes" id="UP001329915"/>
    </source>
</evidence>
<evidence type="ECO:0000256" key="5">
    <source>
        <dbReference type="ARBA" id="ARBA00023002"/>
    </source>
</evidence>
<dbReference type="SUPFAM" id="SSF102114">
    <property type="entry name" value="Radical SAM enzymes"/>
    <property type="match status" value="1"/>
</dbReference>
<dbReference type="GO" id="GO:0046872">
    <property type="term" value="F:metal ion binding"/>
    <property type="evidence" value="ECO:0007669"/>
    <property type="project" value="UniProtKB-KW"/>
</dbReference>
<organism evidence="9 10">
    <name type="scientific">Metallumcola ferriviriculae</name>
    <dbReference type="NCBI Taxonomy" id="3039180"/>
    <lineage>
        <taxon>Bacteria</taxon>
        <taxon>Bacillati</taxon>
        <taxon>Bacillota</taxon>
        <taxon>Clostridia</taxon>
        <taxon>Neomoorellales</taxon>
        <taxon>Desulfitibacteraceae</taxon>
        <taxon>Metallumcola</taxon>
    </lineage>
</organism>
<keyword evidence="2" id="KW-0004">4Fe-4S</keyword>
<dbReference type="RefSeq" id="WP_366922137.1">
    <property type="nucleotide sequence ID" value="NZ_CP121694.1"/>
</dbReference>
<accession>A0AAU0UR78</accession>
<dbReference type="InterPro" id="IPR058240">
    <property type="entry name" value="rSAM_sf"/>
</dbReference>
<evidence type="ECO:0000256" key="3">
    <source>
        <dbReference type="ARBA" id="ARBA00022691"/>
    </source>
</evidence>
<evidence type="ECO:0000256" key="2">
    <source>
        <dbReference type="ARBA" id="ARBA00022485"/>
    </source>
</evidence>
<evidence type="ECO:0000256" key="7">
    <source>
        <dbReference type="ARBA" id="ARBA00023014"/>
    </source>
</evidence>
<dbReference type="SFLD" id="SFLDG01067">
    <property type="entry name" value="SPASM/twitch_domain_containing"/>
    <property type="match status" value="1"/>
</dbReference>
<evidence type="ECO:0000313" key="9">
    <source>
        <dbReference type="EMBL" id="WRO22739.1"/>
    </source>
</evidence>
<proteinExistence type="predicted"/>
<dbReference type="EMBL" id="CP121694">
    <property type="protein sequence ID" value="WRO22739.1"/>
    <property type="molecule type" value="Genomic_DNA"/>
</dbReference>
<keyword evidence="10" id="KW-1185">Reference proteome</keyword>
<keyword evidence="5" id="KW-0560">Oxidoreductase</keyword>
<keyword evidence="6" id="KW-0408">Iron</keyword>
<dbReference type="GO" id="GO:0016491">
    <property type="term" value="F:oxidoreductase activity"/>
    <property type="evidence" value="ECO:0007669"/>
    <property type="project" value="UniProtKB-KW"/>
</dbReference>
<dbReference type="InterPro" id="IPR050377">
    <property type="entry name" value="Radical_SAM_PqqE_MftC-like"/>
</dbReference>
<evidence type="ECO:0000256" key="4">
    <source>
        <dbReference type="ARBA" id="ARBA00022723"/>
    </source>
</evidence>
<dbReference type="Pfam" id="PF04055">
    <property type="entry name" value="Radical_SAM"/>
    <property type="match status" value="1"/>
</dbReference>
<dbReference type="PANTHER" id="PTHR11228:SF7">
    <property type="entry name" value="PQQA PEPTIDE CYCLASE"/>
    <property type="match status" value="1"/>
</dbReference>
<dbReference type="InterPro" id="IPR000385">
    <property type="entry name" value="MoaA_NifB_PqqE_Fe-S-bd_CS"/>
</dbReference>